<name>A0ABX2EVF2_9BURK</name>
<keyword evidence="3" id="KW-1185">Reference proteome</keyword>
<evidence type="ECO:0000313" key="3">
    <source>
        <dbReference type="Proteomes" id="UP000737171"/>
    </source>
</evidence>
<accession>A0ABX2EVF2</accession>
<evidence type="ECO:0000259" key="1">
    <source>
        <dbReference type="SMART" id="SM00901"/>
    </source>
</evidence>
<protein>
    <submittedName>
        <fullName evidence="2">FRG domain-containing protein</fullName>
    </submittedName>
</protein>
<dbReference type="EMBL" id="JABRWJ010000032">
    <property type="protein sequence ID" value="NRF72460.1"/>
    <property type="molecule type" value="Genomic_DNA"/>
</dbReference>
<dbReference type="SMART" id="SM00901">
    <property type="entry name" value="FRG"/>
    <property type="match status" value="1"/>
</dbReference>
<proteinExistence type="predicted"/>
<reference evidence="2 3" key="1">
    <citation type="submission" date="2020-05" db="EMBL/GenBank/DDBJ databases">
        <title>Aquincola sp. isolate from soil.</title>
        <authorList>
            <person name="Han J."/>
            <person name="Kim D.-U."/>
        </authorList>
    </citation>
    <scope>NUCLEOTIDE SEQUENCE [LARGE SCALE GENOMIC DNA]</scope>
    <source>
        <strain evidence="2 3">S2</strain>
    </source>
</reference>
<feature type="domain" description="FRG" evidence="1">
    <location>
        <begin position="4"/>
        <end position="102"/>
    </location>
</feature>
<dbReference type="Proteomes" id="UP000737171">
    <property type="component" value="Unassembled WGS sequence"/>
</dbReference>
<comment type="caution">
    <text evidence="2">The sequence shown here is derived from an EMBL/GenBank/DDBJ whole genome shotgun (WGS) entry which is preliminary data.</text>
</comment>
<evidence type="ECO:0000313" key="2">
    <source>
        <dbReference type="EMBL" id="NRF72460.1"/>
    </source>
</evidence>
<dbReference type="Pfam" id="PF08867">
    <property type="entry name" value="FRG"/>
    <property type="match status" value="1"/>
</dbReference>
<gene>
    <name evidence="2" type="ORF">HLB44_36475</name>
</gene>
<dbReference type="InterPro" id="IPR014966">
    <property type="entry name" value="FRG-dom"/>
</dbReference>
<sequence>MDRKYEPMLFRGQSARRGNLLPGVARRDPSHDTLELEKALLREFQLLGAQHLSHAARDHSLELLVAAQHYGLETRLLDWTSDPLVALFFACCDGATRDGYVYVFETNGFFEPKAYDMDPFSHPMPVAFRPPRSNARIIAQQGWFTVHTHYEQEGRFPPLEEFPDVNPFIHEWVVPAHRRSSLLLELESRGVSYHSLFPDLQGVSWHLNAKLQRQVPRNPGHGRSDA</sequence>
<organism evidence="2 3">
    <name type="scientific">Pseudaquabacterium terrae</name>
    <dbReference type="NCBI Taxonomy" id="2732868"/>
    <lineage>
        <taxon>Bacteria</taxon>
        <taxon>Pseudomonadati</taxon>
        <taxon>Pseudomonadota</taxon>
        <taxon>Betaproteobacteria</taxon>
        <taxon>Burkholderiales</taxon>
        <taxon>Sphaerotilaceae</taxon>
        <taxon>Pseudaquabacterium</taxon>
    </lineage>
</organism>